<name>A0A6C0GJF1_9BACT</name>
<dbReference type="CDD" id="cd07992">
    <property type="entry name" value="LPLAT_AAK14816-like"/>
    <property type="match status" value="1"/>
</dbReference>
<evidence type="ECO:0000256" key="1">
    <source>
        <dbReference type="SAM" id="Phobius"/>
    </source>
</evidence>
<feature type="domain" description="Phospholipid/glycerol acyltransferase" evidence="2">
    <location>
        <begin position="35"/>
        <end position="163"/>
    </location>
</feature>
<reference evidence="3 4" key="1">
    <citation type="submission" date="2020-01" db="EMBL/GenBank/DDBJ databases">
        <authorList>
            <person name="Kim M.K."/>
        </authorList>
    </citation>
    <scope>NUCLEOTIDE SEQUENCE [LARGE SCALE GENOMIC DNA]</scope>
    <source>
        <strain evidence="3 4">172606-1</strain>
    </source>
</reference>
<gene>
    <name evidence="3" type="ORF">GXP67_14515</name>
</gene>
<dbReference type="AlphaFoldDB" id="A0A6C0GJF1"/>
<dbReference type="GO" id="GO:0008654">
    <property type="term" value="P:phospholipid biosynthetic process"/>
    <property type="evidence" value="ECO:0007669"/>
    <property type="project" value="TreeGrafter"/>
</dbReference>
<feature type="transmembrane region" description="Helical" evidence="1">
    <location>
        <begin position="302"/>
        <end position="324"/>
    </location>
</feature>
<accession>A0A6C0GJF1</accession>
<protein>
    <submittedName>
        <fullName evidence="3">Glycerol acyltransferase</fullName>
    </submittedName>
</protein>
<keyword evidence="3" id="KW-0808">Transferase</keyword>
<keyword evidence="4" id="KW-1185">Reference proteome</keyword>
<evidence type="ECO:0000259" key="2">
    <source>
        <dbReference type="SMART" id="SM00563"/>
    </source>
</evidence>
<dbReference type="Pfam" id="PF01553">
    <property type="entry name" value="Acyltransferase"/>
    <property type="match status" value="1"/>
</dbReference>
<dbReference type="GO" id="GO:0004366">
    <property type="term" value="F:glycerol-3-phosphate O-acyltransferase activity"/>
    <property type="evidence" value="ECO:0007669"/>
    <property type="project" value="TreeGrafter"/>
</dbReference>
<keyword evidence="1" id="KW-1133">Transmembrane helix</keyword>
<sequence length="454" mass="52405">MLYALLRLVVKIALRVFYTNVEVKTKAPIPAKGPLIVVANHPNTFMDPIVIASILPQQVYFLTNGSVFKNPVIGWLLGKMNMIPIYRKQDVEGQTPDNRASFAKCFDFLANKGTLLIFPEGSSVNERRLRKLKTGTARIALGAEAEHNFNLGIQILTIGLNYSDPVHFRSELFVNVDKPILVKSFAESYLKDPYEAVNQLTEQLRQRLESHLIITRDEEEDKLVQDIEMVYKDRLTDVLDVDSEAEEFLLTQHIVEAIRYFESNQPEKLTTIRQKMADYTLNLKRLRLQDSAFAAEKQKNNLLSVIASLVYIVFGFPLYLYGLLHNYIPYIIPSKVARLITKDEVYMAPIMMTTGIFSFSVCYAILITFFHRFTGHIWWLTGLYAVSLPVSGFLVLHYWNHLINFYNKWMLFSLFYRRKEIASLLVQKRSAIVKLLEEARKEYTAYFAQKKAAE</sequence>
<feature type="transmembrane region" description="Helical" evidence="1">
    <location>
        <begin position="377"/>
        <end position="399"/>
    </location>
</feature>
<dbReference type="PANTHER" id="PTHR31605">
    <property type="entry name" value="GLYCEROL-3-PHOSPHATE O-ACYLTRANSFERASE 1"/>
    <property type="match status" value="1"/>
</dbReference>
<keyword evidence="1" id="KW-0812">Transmembrane</keyword>
<dbReference type="PANTHER" id="PTHR31605:SF0">
    <property type="entry name" value="GLYCEROL-3-PHOSPHATE O-ACYLTRANSFERASE 1"/>
    <property type="match status" value="1"/>
</dbReference>
<feature type="transmembrane region" description="Helical" evidence="1">
    <location>
        <begin position="345"/>
        <end position="371"/>
    </location>
</feature>
<dbReference type="SUPFAM" id="SSF69593">
    <property type="entry name" value="Glycerol-3-phosphate (1)-acyltransferase"/>
    <property type="match status" value="1"/>
</dbReference>
<dbReference type="SMART" id="SM00563">
    <property type="entry name" value="PlsC"/>
    <property type="match status" value="1"/>
</dbReference>
<proteinExistence type="predicted"/>
<keyword evidence="1" id="KW-0472">Membrane</keyword>
<dbReference type="EMBL" id="CP048222">
    <property type="protein sequence ID" value="QHT67760.1"/>
    <property type="molecule type" value="Genomic_DNA"/>
</dbReference>
<evidence type="ECO:0000313" key="4">
    <source>
        <dbReference type="Proteomes" id="UP000480178"/>
    </source>
</evidence>
<dbReference type="InterPro" id="IPR002123">
    <property type="entry name" value="Plipid/glycerol_acylTrfase"/>
</dbReference>
<keyword evidence="3" id="KW-0012">Acyltransferase</keyword>
<dbReference type="GO" id="GO:0016287">
    <property type="term" value="F:glycerone-phosphate O-acyltransferase activity"/>
    <property type="evidence" value="ECO:0007669"/>
    <property type="project" value="TreeGrafter"/>
</dbReference>
<organism evidence="3 4">
    <name type="scientific">Rhodocytophaga rosea</name>
    <dbReference type="NCBI Taxonomy" id="2704465"/>
    <lineage>
        <taxon>Bacteria</taxon>
        <taxon>Pseudomonadati</taxon>
        <taxon>Bacteroidota</taxon>
        <taxon>Cytophagia</taxon>
        <taxon>Cytophagales</taxon>
        <taxon>Rhodocytophagaceae</taxon>
        <taxon>Rhodocytophaga</taxon>
    </lineage>
</organism>
<dbReference type="KEGG" id="rhoz:GXP67_14515"/>
<dbReference type="Proteomes" id="UP000480178">
    <property type="component" value="Chromosome"/>
</dbReference>
<dbReference type="InterPro" id="IPR052744">
    <property type="entry name" value="GPAT/DAPAT"/>
</dbReference>
<evidence type="ECO:0000313" key="3">
    <source>
        <dbReference type="EMBL" id="QHT67760.1"/>
    </source>
</evidence>
<dbReference type="RefSeq" id="WP_162443782.1">
    <property type="nucleotide sequence ID" value="NZ_CP048222.1"/>
</dbReference>